<accession>A0ABU9D6S9</accession>
<dbReference type="InterPro" id="IPR046524">
    <property type="entry name" value="DUF6701"/>
</dbReference>
<reference evidence="4 5" key="1">
    <citation type="submission" date="2024-04" db="EMBL/GenBank/DDBJ databases">
        <authorList>
            <person name="Abashina T."/>
            <person name="Shaikin A."/>
        </authorList>
    </citation>
    <scope>NUCLEOTIDE SEQUENCE [LARGE SCALE GENOMIC DNA]</scope>
    <source>
        <strain evidence="4 5">AAFK</strain>
    </source>
</reference>
<dbReference type="EMBL" id="JBBPCO010000003">
    <property type="protein sequence ID" value="MEK8089036.1"/>
    <property type="molecule type" value="Genomic_DNA"/>
</dbReference>
<evidence type="ECO:0000256" key="2">
    <source>
        <dbReference type="SAM" id="SignalP"/>
    </source>
</evidence>
<dbReference type="Proteomes" id="UP001446205">
    <property type="component" value="Unassembled WGS sequence"/>
</dbReference>
<feature type="region of interest" description="Disordered" evidence="1">
    <location>
        <begin position="270"/>
        <end position="306"/>
    </location>
</feature>
<comment type="caution">
    <text evidence="4">The sequence shown here is derived from an EMBL/GenBank/DDBJ whole genome shotgun (WGS) entry which is preliminary data.</text>
</comment>
<protein>
    <submittedName>
        <fullName evidence="4">DUF6701 domain-containing protein</fullName>
    </submittedName>
</protein>
<evidence type="ECO:0000313" key="5">
    <source>
        <dbReference type="Proteomes" id="UP001446205"/>
    </source>
</evidence>
<dbReference type="RefSeq" id="WP_341370102.1">
    <property type="nucleotide sequence ID" value="NZ_JBBPCO010000003.1"/>
</dbReference>
<evidence type="ECO:0000256" key="1">
    <source>
        <dbReference type="SAM" id="MobiDB-lite"/>
    </source>
</evidence>
<dbReference type="Pfam" id="PF20419">
    <property type="entry name" value="DUF6701"/>
    <property type="match status" value="1"/>
</dbReference>
<feature type="domain" description="DUF6701" evidence="3">
    <location>
        <begin position="296"/>
        <end position="765"/>
    </location>
</feature>
<feature type="signal peptide" evidence="2">
    <location>
        <begin position="1"/>
        <end position="21"/>
    </location>
</feature>
<evidence type="ECO:0000313" key="4">
    <source>
        <dbReference type="EMBL" id="MEK8089036.1"/>
    </source>
</evidence>
<evidence type="ECO:0000259" key="3">
    <source>
        <dbReference type="Pfam" id="PF20419"/>
    </source>
</evidence>
<keyword evidence="5" id="KW-1185">Reference proteome</keyword>
<organism evidence="4 5">
    <name type="scientific">Thermithiobacillus plumbiphilus</name>
    <dbReference type="NCBI Taxonomy" id="1729899"/>
    <lineage>
        <taxon>Bacteria</taxon>
        <taxon>Pseudomonadati</taxon>
        <taxon>Pseudomonadota</taxon>
        <taxon>Acidithiobacillia</taxon>
        <taxon>Acidithiobacillales</taxon>
        <taxon>Thermithiobacillaceae</taxon>
        <taxon>Thermithiobacillus</taxon>
    </lineage>
</organism>
<sequence>MKRLRLLLACFLMLAAGQAAAYILNLNDNVHIGNDEGPRWSPEQAIGTKVSLSFPLANPATLQQISFFDLGDVEAGWPILGFIDGKPCPFCLAAPASVAIDGVAIGTLDRDDQKFTLVKTLSLSAGEHTLTVSAGRISLLLLGFGYDDIQWDKIQLDLGNGSGSLSSDPFNAVDRNTDPITGPIQTRIAGQPFDLDIYALKDGRVNNGFDGDVQIDLVDASSGAVCAELPTLPGWSSMSATLRKGEGTLSNILYADAVAKVRVRITQAGLGDGGGHGHKHDNDNDNDNDNGNGNGNGNGQNNAAACSSDNFAIRPSHFLIQASDQNWESPGTTNILNTATASGTPIHKAGQPFTLRASAVNASGTATSGYTGGTPTAIAVSQVLPAGGALGTLATASWTFSAGVTESTAAYSEVGAVAVQVTDSGFASVDASDGTPLCQRSIGLRCNAGNQPQYAKGATTIGRFVPDHFEIPAISIRNRTDAATLAGCGNPFSYLDEQFDLVFSISAHNAQNQLTRNYSGTLAKFDQPFAPDTSASQGRWRFSAIDSPVSTSSADLTPRLAQNGFAGSTAFSNGEADGVRAQLKIRRQDSAPGFTPDGPFLNTDISLTPEDGDGVMTKPHNPVHSAFYFGRLTADNAYGSELLPLPMWVRTQFWDSASRSWRDKTDDTCSLFQLSPPTGTALGATAANDGRGYWTQADYSATGGQLFAPNTSGHRAGAQLWYTAGGTGGSFLVPFAAHPYLLSQPALAAFGHFQGNRHIIYWREVLN</sequence>
<keyword evidence="2" id="KW-0732">Signal</keyword>
<gene>
    <name evidence="4" type="ORF">WOB96_04595</name>
</gene>
<feature type="chain" id="PRO_5046552820" evidence="2">
    <location>
        <begin position="22"/>
        <end position="767"/>
    </location>
</feature>
<proteinExistence type="predicted"/>
<name>A0ABU9D6S9_9PROT</name>